<proteinExistence type="predicted"/>
<dbReference type="AlphaFoldDB" id="A0A4D6N118"/>
<evidence type="ECO:0000313" key="2">
    <source>
        <dbReference type="Proteomes" id="UP000501690"/>
    </source>
</evidence>
<gene>
    <name evidence="1" type="ORF">DEO72_LG9g1972</name>
</gene>
<evidence type="ECO:0000313" key="1">
    <source>
        <dbReference type="EMBL" id="QCE06958.1"/>
    </source>
</evidence>
<keyword evidence="2" id="KW-1185">Reference proteome</keyword>
<organism evidence="1 2">
    <name type="scientific">Vigna unguiculata</name>
    <name type="common">Cowpea</name>
    <dbReference type="NCBI Taxonomy" id="3917"/>
    <lineage>
        <taxon>Eukaryota</taxon>
        <taxon>Viridiplantae</taxon>
        <taxon>Streptophyta</taxon>
        <taxon>Embryophyta</taxon>
        <taxon>Tracheophyta</taxon>
        <taxon>Spermatophyta</taxon>
        <taxon>Magnoliopsida</taxon>
        <taxon>eudicotyledons</taxon>
        <taxon>Gunneridae</taxon>
        <taxon>Pentapetalae</taxon>
        <taxon>rosids</taxon>
        <taxon>fabids</taxon>
        <taxon>Fabales</taxon>
        <taxon>Fabaceae</taxon>
        <taxon>Papilionoideae</taxon>
        <taxon>50 kb inversion clade</taxon>
        <taxon>NPAAA clade</taxon>
        <taxon>indigoferoid/millettioid clade</taxon>
        <taxon>Phaseoleae</taxon>
        <taxon>Vigna</taxon>
    </lineage>
</organism>
<protein>
    <submittedName>
        <fullName evidence="1">Uncharacterized protein</fullName>
    </submittedName>
</protein>
<dbReference type="Proteomes" id="UP000501690">
    <property type="component" value="Linkage Group LG9"/>
</dbReference>
<reference evidence="1 2" key="1">
    <citation type="submission" date="2019-04" db="EMBL/GenBank/DDBJ databases">
        <title>An improved genome assembly and genetic linkage map for asparagus bean, Vigna unguiculata ssp. sesquipedialis.</title>
        <authorList>
            <person name="Xia Q."/>
            <person name="Zhang R."/>
            <person name="Dong Y."/>
        </authorList>
    </citation>
    <scope>NUCLEOTIDE SEQUENCE [LARGE SCALE GENOMIC DNA]</scope>
    <source>
        <tissue evidence="1">Leaf</tissue>
    </source>
</reference>
<sequence length="151" mass="16811">MTRGRLPGLVGSSVVGKRETRLYELEERLHSNRAALGTSISFFGAVPFPVPPPWHSASLLIIRKNPLTSPFITDLGEKEPSTSWQARHQVSGLMRITKLTRRSWLLAQQGGALPHYRRTRGSVRGGASGFQCTVSKIRTSLSVDHWRPILE</sequence>
<accession>A0A4D6N118</accession>
<name>A0A4D6N118_VIGUN</name>
<dbReference type="EMBL" id="CP039353">
    <property type="protein sequence ID" value="QCE06958.1"/>
    <property type="molecule type" value="Genomic_DNA"/>
</dbReference>